<dbReference type="PANTHER" id="PTHR44196:SF1">
    <property type="entry name" value="DEHYDROGENASE_REDUCTASE SDR FAMILY MEMBER 7B"/>
    <property type="match status" value="1"/>
</dbReference>
<dbReference type="PRINTS" id="PR00080">
    <property type="entry name" value="SDRFAMILY"/>
</dbReference>
<evidence type="ECO:0008006" key="6">
    <source>
        <dbReference type="Google" id="ProtNLM"/>
    </source>
</evidence>
<evidence type="ECO:0000256" key="2">
    <source>
        <dbReference type="ARBA" id="ARBA00023002"/>
    </source>
</evidence>
<sequence>MPDVAVVTGASRGIGRAIAARLAKSGYDLALVARSEGPLAETAALVEGFGRRALTVAADITRRDDVERVRTTVLDAFGHVDVLVNNAGYASRPQPFAEWDPDDWWQVIETNLRGPALLCRALLPGMLARRSGYIVNINSLQGSKVSGAGSAYGVSKAGLMRLTDALADEVRGSGVTLFDLSPGLVRTEMTSGRPDLDALPESAWSPPEAAAEKLAHLLSGRYDALHGRFVHLTDDLDDLVGRLAGDARLLRMRPPADPADTTATTDKNA</sequence>
<comment type="caution">
    <text evidence="4">The sequence shown here is derived from an EMBL/GenBank/DDBJ whole genome shotgun (WGS) entry which is preliminary data.</text>
</comment>
<evidence type="ECO:0000313" key="5">
    <source>
        <dbReference type="Proteomes" id="UP001501391"/>
    </source>
</evidence>
<proteinExistence type="inferred from homology"/>
<comment type="similarity">
    <text evidence="1 3">Belongs to the short-chain dehydrogenases/reductases (SDR) family.</text>
</comment>
<dbReference type="RefSeq" id="WP_059247139.1">
    <property type="nucleotide sequence ID" value="NZ_BAAAOQ010000025.1"/>
</dbReference>
<gene>
    <name evidence="4" type="ORF">GCM10009787_63560</name>
</gene>
<protein>
    <recommendedName>
        <fullName evidence="6">SDR family oxidoreductase</fullName>
    </recommendedName>
</protein>
<evidence type="ECO:0000256" key="1">
    <source>
        <dbReference type="ARBA" id="ARBA00006484"/>
    </source>
</evidence>
<dbReference type="PANTHER" id="PTHR44196">
    <property type="entry name" value="DEHYDROGENASE/REDUCTASE SDR FAMILY MEMBER 7B"/>
    <property type="match status" value="1"/>
</dbReference>
<dbReference type="Gene3D" id="3.40.50.720">
    <property type="entry name" value="NAD(P)-binding Rossmann-like Domain"/>
    <property type="match status" value="1"/>
</dbReference>
<dbReference type="CDD" id="cd05233">
    <property type="entry name" value="SDR_c"/>
    <property type="match status" value="1"/>
</dbReference>
<dbReference type="Proteomes" id="UP001501391">
    <property type="component" value="Unassembled WGS sequence"/>
</dbReference>
<dbReference type="InterPro" id="IPR036291">
    <property type="entry name" value="NAD(P)-bd_dom_sf"/>
</dbReference>
<reference evidence="4 5" key="1">
    <citation type="journal article" date="2019" name="Int. J. Syst. Evol. Microbiol.">
        <title>The Global Catalogue of Microorganisms (GCM) 10K type strain sequencing project: providing services to taxonomists for standard genome sequencing and annotation.</title>
        <authorList>
            <consortium name="The Broad Institute Genomics Platform"/>
            <consortium name="The Broad Institute Genome Sequencing Center for Infectious Disease"/>
            <person name="Wu L."/>
            <person name="Ma J."/>
        </authorList>
    </citation>
    <scope>NUCLEOTIDE SEQUENCE [LARGE SCALE GENOMIC DNA]</scope>
    <source>
        <strain evidence="4 5">JCM 14924</strain>
    </source>
</reference>
<keyword evidence="2" id="KW-0560">Oxidoreductase</keyword>
<name>A0ABN3C1R8_9ACTN</name>
<dbReference type="InterPro" id="IPR002347">
    <property type="entry name" value="SDR_fam"/>
</dbReference>
<accession>A0ABN3C1R8</accession>
<dbReference type="PRINTS" id="PR00081">
    <property type="entry name" value="GDHRDH"/>
</dbReference>
<dbReference type="InterPro" id="IPR020904">
    <property type="entry name" value="Sc_DH/Rdtase_CS"/>
</dbReference>
<dbReference type="Pfam" id="PF00106">
    <property type="entry name" value="adh_short"/>
    <property type="match status" value="1"/>
</dbReference>
<evidence type="ECO:0000256" key="3">
    <source>
        <dbReference type="RuleBase" id="RU000363"/>
    </source>
</evidence>
<evidence type="ECO:0000313" key="4">
    <source>
        <dbReference type="EMBL" id="GAA2202862.1"/>
    </source>
</evidence>
<keyword evidence="5" id="KW-1185">Reference proteome</keyword>
<dbReference type="SUPFAM" id="SSF51735">
    <property type="entry name" value="NAD(P)-binding Rossmann-fold domains"/>
    <property type="match status" value="1"/>
</dbReference>
<organism evidence="4 5">
    <name type="scientific">Streptomyces bangladeshensis</name>
    <dbReference type="NCBI Taxonomy" id="295352"/>
    <lineage>
        <taxon>Bacteria</taxon>
        <taxon>Bacillati</taxon>
        <taxon>Actinomycetota</taxon>
        <taxon>Actinomycetes</taxon>
        <taxon>Kitasatosporales</taxon>
        <taxon>Streptomycetaceae</taxon>
        <taxon>Streptomyces</taxon>
    </lineage>
</organism>
<dbReference type="PROSITE" id="PS00061">
    <property type="entry name" value="ADH_SHORT"/>
    <property type="match status" value="1"/>
</dbReference>
<dbReference type="EMBL" id="BAAAOQ010000025">
    <property type="protein sequence ID" value="GAA2202862.1"/>
    <property type="molecule type" value="Genomic_DNA"/>
</dbReference>